<feature type="region of interest" description="Disordered" evidence="1">
    <location>
        <begin position="35"/>
        <end position="77"/>
    </location>
</feature>
<organism evidence="2 3">
    <name type="scientific">Sphagnum troendelagicum</name>
    <dbReference type="NCBI Taxonomy" id="128251"/>
    <lineage>
        <taxon>Eukaryota</taxon>
        <taxon>Viridiplantae</taxon>
        <taxon>Streptophyta</taxon>
        <taxon>Embryophyta</taxon>
        <taxon>Bryophyta</taxon>
        <taxon>Sphagnophytina</taxon>
        <taxon>Sphagnopsida</taxon>
        <taxon>Sphagnales</taxon>
        <taxon>Sphagnaceae</taxon>
        <taxon>Sphagnum</taxon>
    </lineage>
</organism>
<name>A0ABP0UUQ5_9BRYO</name>
<sequence>MWVGILDERVGFVRKGASPVHAAVSCVAAPQRASALQQQPQAKRGDGGVLITGGKASGQNKLIQQQQQQQPSSAPEGTASKIHEFIVAVELAGFELWTYCSFWFLTD</sequence>
<gene>
    <name evidence="2" type="ORF">CSSPTR1EN2_LOCUS19574</name>
</gene>
<protein>
    <submittedName>
        <fullName evidence="2">Uncharacterized protein</fullName>
    </submittedName>
</protein>
<dbReference type="EMBL" id="OZ019898">
    <property type="protein sequence ID" value="CAK9229120.1"/>
    <property type="molecule type" value="Genomic_DNA"/>
</dbReference>
<evidence type="ECO:0000313" key="3">
    <source>
        <dbReference type="Proteomes" id="UP001497512"/>
    </source>
</evidence>
<evidence type="ECO:0000313" key="2">
    <source>
        <dbReference type="EMBL" id="CAK9229120.1"/>
    </source>
</evidence>
<keyword evidence="3" id="KW-1185">Reference proteome</keyword>
<reference evidence="2" key="1">
    <citation type="submission" date="2024-02" db="EMBL/GenBank/DDBJ databases">
        <authorList>
            <consortium name="ELIXIR-Norway"/>
            <consortium name="Elixir Norway"/>
        </authorList>
    </citation>
    <scope>NUCLEOTIDE SEQUENCE</scope>
</reference>
<accession>A0ABP0UUQ5</accession>
<proteinExistence type="predicted"/>
<evidence type="ECO:0000256" key="1">
    <source>
        <dbReference type="SAM" id="MobiDB-lite"/>
    </source>
</evidence>
<dbReference type="Proteomes" id="UP001497512">
    <property type="component" value="Chromosome 6"/>
</dbReference>